<keyword evidence="3 5" id="KW-0687">Ribonucleoprotein</keyword>
<organism evidence="9">
    <name type="scientific">uncultured Campylobacterales bacterium</name>
    <dbReference type="NCBI Taxonomy" id="352960"/>
    <lineage>
        <taxon>Bacteria</taxon>
        <taxon>Pseudomonadati</taxon>
        <taxon>Campylobacterota</taxon>
        <taxon>Epsilonproteobacteria</taxon>
        <taxon>Campylobacterales</taxon>
        <taxon>environmental samples</taxon>
    </lineage>
</organism>
<dbReference type="InterPro" id="IPR020930">
    <property type="entry name" value="Ribosomal_uL5_bac-type"/>
</dbReference>
<comment type="subunit">
    <text evidence="5">Part of the 50S ribosomal subunit; part of the 5S rRNA/L5/L18/L25 subcomplex. Contacts the 5S rRNA and the P site tRNA. Forms a bridge to the 30S subunit in the 70S ribosome.</text>
</comment>
<dbReference type="EMBL" id="CACVAW010000010">
    <property type="protein sequence ID" value="CAA6802592.1"/>
    <property type="molecule type" value="Genomic_DNA"/>
</dbReference>
<protein>
    <recommendedName>
        <fullName evidence="4 5">Large ribosomal subunit protein uL5</fullName>
    </recommendedName>
</protein>
<evidence type="ECO:0000256" key="2">
    <source>
        <dbReference type="ARBA" id="ARBA00022980"/>
    </source>
</evidence>
<feature type="domain" description="Large ribosomal subunit protein uL5 C-terminal" evidence="8">
    <location>
        <begin position="85"/>
        <end position="177"/>
    </location>
</feature>
<dbReference type="FunFam" id="3.30.1440.10:FF:000001">
    <property type="entry name" value="50S ribosomal protein L5"/>
    <property type="match status" value="1"/>
</dbReference>
<evidence type="ECO:0000256" key="5">
    <source>
        <dbReference type="HAMAP-Rule" id="MF_01333"/>
    </source>
</evidence>
<dbReference type="GO" id="GO:0006412">
    <property type="term" value="P:translation"/>
    <property type="evidence" value="ECO:0007669"/>
    <property type="project" value="UniProtKB-UniRule"/>
</dbReference>
<evidence type="ECO:0000259" key="8">
    <source>
        <dbReference type="Pfam" id="PF00673"/>
    </source>
</evidence>
<dbReference type="GO" id="GO:1990904">
    <property type="term" value="C:ribonucleoprotein complex"/>
    <property type="evidence" value="ECO:0007669"/>
    <property type="project" value="UniProtKB-KW"/>
</dbReference>
<dbReference type="InterPro" id="IPR031310">
    <property type="entry name" value="Ribosomal_uL5_N"/>
</dbReference>
<feature type="domain" description="Large ribosomal subunit protein uL5 N-terminal" evidence="7">
    <location>
        <begin position="24"/>
        <end position="80"/>
    </location>
</feature>
<dbReference type="PROSITE" id="PS00358">
    <property type="entry name" value="RIBOSOMAL_L5"/>
    <property type="match status" value="1"/>
</dbReference>
<dbReference type="InterPro" id="IPR002132">
    <property type="entry name" value="Ribosomal_uL5"/>
</dbReference>
<comment type="similarity">
    <text evidence="1 5 6">Belongs to the universal ribosomal protein uL5 family.</text>
</comment>
<keyword evidence="2 5" id="KW-0689">Ribosomal protein</keyword>
<dbReference type="HAMAP" id="MF_01333_B">
    <property type="entry name" value="Ribosomal_uL5_B"/>
    <property type="match status" value="1"/>
</dbReference>
<dbReference type="Pfam" id="PF00281">
    <property type="entry name" value="Ribosomal_L5"/>
    <property type="match status" value="1"/>
</dbReference>
<sequence length="181" mass="20473">MSRLQERYTSEIKPALHKELEIKNVMDIPKLEKIVISVGTGEEAKDKKVMQNIQDTISLISGQHALVTRAKKSIAGFKLREGYETGVKVTLRAKNMYNFLDKLISISLPRVKDFRGVPRRGFDGNGNYNFGLDEQLVFPEVEYDNIIKTHGMNITLVTSTSNDKESFKLLELLGLPFARGK</sequence>
<dbReference type="NCBIfam" id="NF000585">
    <property type="entry name" value="PRK00010.1"/>
    <property type="match status" value="1"/>
</dbReference>
<evidence type="ECO:0000256" key="6">
    <source>
        <dbReference type="RuleBase" id="RU003930"/>
    </source>
</evidence>
<dbReference type="GO" id="GO:0000049">
    <property type="term" value="F:tRNA binding"/>
    <property type="evidence" value="ECO:0007669"/>
    <property type="project" value="UniProtKB-UniRule"/>
</dbReference>
<proteinExistence type="inferred from homology"/>
<dbReference type="InterPro" id="IPR031309">
    <property type="entry name" value="Ribosomal_uL5_C"/>
</dbReference>
<name>A0A6S6SGX4_9BACT</name>
<comment type="function">
    <text evidence="5">This is 1 of the proteins that bind and probably mediate the attachment of the 5S RNA into the large ribosomal subunit, where it forms part of the central protuberance. In the 70S ribosome it contacts protein S13 of the 30S subunit (bridge B1b), connecting the 2 subunits; this bridge is implicated in subunit movement. Contacts the P site tRNA; the 5S rRNA and some of its associated proteins might help stabilize positioning of ribosome-bound tRNAs.</text>
</comment>
<evidence type="ECO:0000256" key="4">
    <source>
        <dbReference type="ARBA" id="ARBA00035245"/>
    </source>
</evidence>
<dbReference type="Pfam" id="PF00673">
    <property type="entry name" value="Ribosomal_L5_C"/>
    <property type="match status" value="1"/>
</dbReference>
<dbReference type="GO" id="GO:0005840">
    <property type="term" value="C:ribosome"/>
    <property type="evidence" value="ECO:0007669"/>
    <property type="project" value="UniProtKB-KW"/>
</dbReference>
<accession>A0A6S6SGX4</accession>
<dbReference type="SUPFAM" id="SSF55282">
    <property type="entry name" value="RL5-like"/>
    <property type="match status" value="1"/>
</dbReference>
<dbReference type="Gene3D" id="3.30.1440.10">
    <property type="match status" value="1"/>
</dbReference>
<dbReference type="InterPro" id="IPR022803">
    <property type="entry name" value="Ribosomal_uL5_dom_sf"/>
</dbReference>
<dbReference type="InterPro" id="IPR020929">
    <property type="entry name" value="Ribosomal_uL5_CS"/>
</dbReference>
<evidence type="ECO:0000256" key="3">
    <source>
        <dbReference type="ARBA" id="ARBA00023274"/>
    </source>
</evidence>
<dbReference type="GO" id="GO:0003735">
    <property type="term" value="F:structural constituent of ribosome"/>
    <property type="evidence" value="ECO:0007669"/>
    <property type="project" value="InterPro"/>
</dbReference>
<keyword evidence="5" id="KW-0699">rRNA-binding</keyword>
<dbReference type="PIRSF" id="PIRSF002161">
    <property type="entry name" value="Ribosomal_L5"/>
    <property type="match status" value="1"/>
</dbReference>
<keyword evidence="5" id="KW-0820">tRNA-binding</keyword>
<evidence type="ECO:0000259" key="7">
    <source>
        <dbReference type="Pfam" id="PF00281"/>
    </source>
</evidence>
<gene>
    <name evidence="5" type="primary">rplE</name>
    <name evidence="9" type="ORF">HELGO_WM2564</name>
</gene>
<dbReference type="GO" id="GO:0019843">
    <property type="term" value="F:rRNA binding"/>
    <property type="evidence" value="ECO:0007669"/>
    <property type="project" value="UniProtKB-UniRule"/>
</dbReference>
<evidence type="ECO:0000256" key="1">
    <source>
        <dbReference type="ARBA" id="ARBA00008553"/>
    </source>
</evidence>
<dbReference type="AlphaFoldDB" id="A0A6S6SGX4"/>
<evidence type="ECO:0000313" key="9">
    <source>
        <dbReference type="EMBL" id="CAA6802592.1"/>
    </source>
</evidence>
<dbReference type="PANTHER" id="PTHR11994">
    <property type="entry name" value="60S RIBOSOMAL PROTEIN L11-RELATED"/>
    <property type="match status" value="1"/>
</dbReference>
<keyword evidence="5" id="KW-0694">RNA-binding</keyword>
<reference evidence="9" key="1">
    <citation type="submission" date="2020-01" db="EMBL/GenBank/DDBJ databases">
        <authorList>
            <person name="Meier V. D."/>
            <person name="Meier V D."/>
        </authorList>
    </citation>
    <scope>NUCLEOTIDE SEQUENCE</scope>
    <source>
        <strain evidence="9">HLG_WM_MAG_12</strain>
    </source>
</reference>